<protein>
    <submittedName>
        <fullName evidence="2">Uncharacterized protein</fullName>
    </submittedName>
</protein>
<name>A2ZIR7_ORYSI</name>
<dbReference type="HOGENOM" id="CLU_2041900_0_0_1"/>
<dbReference type="EMBL" id="CM000137">
    <property type="protein sequence ID" value="EAY82501.1"/>
    <property type="molecule type" value="Genomic_DNA"/>
</dbReference>
<keyword evidence="3" id="KW-1185">Reference proteome</keyword>
<organism evidence="2 3">
    <name type="scientific">Oryza sativa subsp. indica</name>
    <name type="common">Rice</name>
    <dbReference type="NCBI Taxonomy" id="39946"/>
    <lineage>
        <taxon>Eukaryota</taxon>
        <taxon>Viridiplantae</taxon>
        <taxon>Streptophyta</taxon>
        <taxon>Embryophyta</taxon>
        <taxon>Tracheophyta</taxon>
        <taxon>Spermatophyta</taxon>
        <taxon>Magnoliopsida</taxon>
        <taxon>Liliopsida</taxon>
        <taxon>Poales</taxon>
        <taxon>Poaceae</taxon>
        <taxon>BOP clade</taxon>
        <taxon>Oryzoideae</taxon>
        <taxon>Oryzeae</taxon>
        <taxon>Oryzinae</taxon>
        <taxon>Oryza</taxon>
        <taxon>Oryza sativa</taxon>
    </lineage>
</organism>
<reference evidence="2 3" key="1">
    <citation type="journal article" date="2005" name="PLoS Biol.">
        <title>The genomes of Oryza sativa: a history of duplications.</title>
        <authorList>
            <person name="Yu J."/>
            <person name="Wang J."/>
            <person name="Lin W."/>
            <person name="Li S."/>
            <person name="Li H."/>
            <person name="Zhou J."/>
            <person name="Ni P."/>
            <person name="Dong W."/>
            <person name="Hu S."/>
            <person name="Zeng C."/>
            <person name="Zhang J."/>
            <person name="Zhang Y."/>
            <person name="Li R."/>
            <person name="Xu Z."/>
            <person name="Li S."/>
            <person name="Li X."/>
            <person name="Zheng H."/>
            <person name="Cong L."/>
            <person name="Lin L."/>
            <person name="Yin J."/>
            <person name="Geng J."/>
            <person name="Li G."/>
            <person name="Shi J."/>
            <person name="Liu J."/>
            <person name="Lv H."/>
            <person name="Li J."/>
            <person name="Wang J."/>
            <person name="Deng Y."/>
            <person name="Ran L."/>
            <person name="Shi X."/>
            <person name="Wang X."/>
            <person name="Wu Q."/>
            <person name="Li C."/>
            <person name="Ren X."/>
            <person name="Wang J."/>
            <person name="Wang X."/>
            <person name="Li D."/>
            <person name="Liu D."/>
            <person name="Zhang X."/>
            <person name="Ji Z."/>
            <person name="Zhao W."/>
            <person name="Sun Y."/>
            <person name="Zhang Z."/>
            <person name="Bao J."/>
            <person name="Han Y."/>
            <person name="Dong L."/>
            <person name="Ji J."/>
            <person name="Chen P."/>
            <person name="Wu S."/>
            <person name="Liu J."/>
            <person name="Xiao Y."/>
            <person name="Bu D."/>
            <person name="Tan J."/>
            <person name="Yang L."/>
            <person name="Ye C."/>
            <person name="Zhang J."/>
            <person name="Xu J."/>
            <person name="Zhou Y."/>
            <person name="Yu Y."/>
            <person name="Zhang B."/>
            <person name="Zhuang S."/>
            <person name="Wei H."/>
            <person name="Liu B."/>
            <person name="Lei M."/>
            <person name="Yu H."/>
            <person name="Li Y."/>
            <person name="Xu H."/>
            <person name="Wei S."/>
            <person name="He X."/>
            <person name="Fang L."/>
            <person name="Zhang Z."/>
            <person name="Zhang Y."/>
            <person name="Huang X."/>
            <person name="Su Z."/>
            <person name="Tong W."/>
            <person name="Li J."/>
            <person name="Tong Z."/>
            <person name="Li S."/>
            <person name="Ye J."/>
            <person name="Wang L."/>
            <person name="Fang L."/>
            <person name="Lei T."/>
            <person name="Chen C."/>
            <person name="Chen H."/>
            <person name="Xu Z."/>
            <person name="Li H."/>
            <person name="Huang H."/>
            <person name="Zhang F."/>
            <person name="Xu H."/>
            <person name="Li N."/>
            <person name="Zhao C."/>
            <person name="Li S."/>
            <person name="Dong L."/>
            <person name="Huang Y."/>
            <person name="Li L."/>
            <person name="Xi Y."/>
            <person name="Qi Q."/>
            <person name="Li W."/>
            <person name="Zhang B."/>
            <person name="Hu W."/>
            <person name="Zhang Y."/>
            <person name="Tian X."/>
            <person name="Jiao Y."/>
            <person name="Liang X."/>
            <person name="Jin J."/>
            <person name="Gao L."/>
            <person name="Zheng W."/>
            <person name="Hao B."/>
            <person name="Liu S."/>
            <person name="Wang W."/>
            <person name="Yuan L."/>
            <person name="Cao M."/>
            <person name="McDermott J."/>
            <person name="Samudrala R."/>
            <person name="Wang J."/>
            <person name="Wong G.K."/>
            <person name="Yang H."/>
        </authorList>
    </citation>
    <scope>NUCLEOTIDE SEQUENCE [LARGE SCALE GENOMIC DNA]</scope>
    <source>
        <strain evidence="3">cv. 93-11</strain>
    </source>
</reference>
<proteinExistence type="predicted"/>
<feature type="compositionally biased region" description="Low complexity" evidence="1">
    <location>
        <begin position="16"/>
        <end position="34"/>
    </location>
</feature>
<dbReference type="Proteomes" id="UP000007015">
    <property type="component" value="Chromosome 12"/>
</dbReference>
<accession>A2ZIR7</accession>
<dbReference type="Gramene" id="BGIOSGA037110-TA">
    <property type="protein sequence ID" value="BGIOSGA037110-PA"/>
    <property type="gene ID" value="BGIOSGA037110"/>
</dbReference>
<evidence type="ECO:0000313" key="2">
    <source>
        <dbReference type="EMBL" id="EAY82501.1"/>
    </source>
</evidence>
<evidence type="ECO:0000256" key="1">
    <source>
        <dbReference type="SAM" id="MobiDB-lite"/>
    </source>
</evidence>
<evidence type="ECO:0000313" key="3">
    <source>
        <dbReference type="Proteomes" id="UP000007015"/>
    </source>
</evidence>
<sequence>MARLRGLRLRRRRGAAARAAAPPGLQRRSSAKAFARSRRRGEQQRRWSLLPRAEETDLAGATRVPNHCRLRRTLHPQAALALPASSIDFMEKIELLEAAGEADLELGLAGGLRGREGWGCA</sequence>
<feature type="region of interest" description="Disordered" evidence="1">
    <location>
        <begin position="10"/>
        <end position="46"/>
    </location>
</feature>
<gene>
    <name evidence="2" type="ORF">OsI_37719</name>
</gene>
<dbReference type="AlphaFoldDB" id="A2ZIR7"/>